<evidence type="ECO:0000256" key="1">
    <source>
        <dbReference type="ARBA" id="ARBA00010285"/>
    </source>
</evidence>
<dbReference type="EMBL" id="CAKLCM010000003">
    <property type="protein sequence ID" value="CAH0529267.1"/>
    <property type="molecule type" value="Genomic_DNA"/>
</dbReference>
<dbReference type="InterPro" id="IPR003731">
    <property type="entry name" value="Di-Nase_FeMo-co_biosynth"/>
</dbReference>
<dbReference type="SUPFAM" id="SSF53146">
    <property type="entry name" value="Nitrogenase accessory factor-like"/>
    <property type="match status" value="1"/>
</dbReference>
<name>A0ABN8DLF1_9VIBR</name>
<dbReference type="RefSeq" id="WP_237485984.1">
    <property type="nucleotide sequence ID" value="NZ_CAKLCM010000003.1"/>
</dbReference>
<dbReference type="InterPro" id="IPR036105">
    <property type="entry name" value="DiNase_FeMo-co_biosyn_sf"/>
</dbReference>
<evidence type="ECO:0000256" key="2">
    <source>
        <dbReference type="ARBA" id="ARBA00023231"/>
    </source>
</evidence>
<gene>
    <name evidence="4" type="ORF">VHP8226_03134</name>
</gene>
<feature type="domain" description="Dinitrogenase iron-molybdenum cofactor biosynthesis" evidence="3">
    <location>
        <begin position="124"/>
        <end position="212"/>
    </location>
</feature>
<reference evidence="4" key="1">
    <citation type="submission" date="2021-12" db="EMBL/GenBank/DDBJ databases">
        <authorList>
            <person name="Rodrigo-Torres L."/>
            <person name="Arahal R. D."/>
            <person name="Lucena T."/>
        </authorList>
    </citation>
    <scope>NUCLEOTIDE SEQUENCE</scope>
    <source>
        <strain evidence="4">CECT 8226</strain>
    </source>
</reference>
<evidence type="ECO:0000313" key="5">
    <source>
        <dbReference type="Proteomes" id="UP000838160"/>
    </source>
</evidence>
<dbReference type="Proteomes" id="UP000838160">
    <property type="component" value="Unassembled WGS sequence"/>
</dbReference>
<evidence type="ECO:0000313" key="4">
    <source>
        <dbReference type="EMBL" id="CAH0529267.1"/>
    </source>
</evidence>
<sequence>MTEDTLEHNNPTTSQVDIAPNVAQRLAKAVSALPETQPREVVDLLITNLGLPLTEQKLAALSPKRWRGMLAKLPQSYTRQQADNAYATFSSVLVEDETSDLTLQPPLDTLKLRVAVTSNASQWLDGHFGSCLRILVYEVNHKEHRLVDVRTVDSEAKGELRTVYLVSLLEGCDILFTLSIGGPAAAKVTRANIHPVKVPTPQLAQEQLTRLQQTLSSGAPKWMVNRLK</sequence>
<comment type="similarity">
    <text evidence="1">Belongs to the NifX/NifY family.</text>
</comment>
<dbReference type="Gene3D" id="1.10.150.590">
    <property type="entry name" value="Dinitrogenase iron-molybdenum cofactor, N-terminal"/>
    <property type="match status" value="1"/>
</dbReference>
<dbReference type="PANTHER" id="PTHR33937">
    <property type="entry name" value="IRON-MOLYBDENUM PROTEIN-RELATED-RELATED"/>
    <property type="match status" value="1"/>
</dbReference>
<dbReference type="InterPro" id="IPR034169">
    <property type="entry name" value="NifX-like"/>
</dbReference>
<keyword evidence="2" id="KW-0535">Nitrogen fixation</keyword>
<organism evidence="4 5">
    <name type="scientific">Vibrio hippocampi</name>
    <dbReference type="NCBI Taxonomy" id="654686"/>
    <lineage>
        <taxon>Bacteria</taxon>
        <taxon>Pseudomonadati</taxon>
        <taxon>Pseudomonadota</taxon>
        <taxon>Gammaproteobacteria</taxon>
        <taxon>Vibrionales</taxon>
        <taxon>Vibrionaceae</taxon>
        <taxon>Vibrio</taxon>
    </lineage>
</organism>
<evidence type="ECO:0000259" key="3">
    <source>
        <dbReference type="Pfam" id="PF02579"/>
    </source>
</evidence>
<dbReference type="PANTHER" id="PTHR33937:SF1">
    <property type="entry name" value="IRON-MOLIBDENUM COFACTOR PROCESSING PROTEIN"/>
    <property type="match status" value="1"/>
</dbReference>
<dbReference type="CDD" id="cd00853">
    <property type="entry name" value="NifX"/>
    <property type="match status" value="1"/>
</dbReference>
<dbReference type="InterPro" id="IPR038127">
    <property type="entry name" value="NafY_N_sf"/>
</dbReference>
<comment type="caution">
    <text evidence="4">The sequence shown here is derived from an EMBL/GenBank/DDBJ whole genome shotgun (WGS) entry which is preliminary data.</text>
</comment>
<dbReference type="InterPro" id="IPR051840">
    <property type="entry name" value="NifX/NifY_domain"/>
</dbReference>
<accession>A0ABN8DLF1</accession>
<dbReference type="Gene3D" id="3.30.420.130">
    <property type="entry name" value="Dinitrogenase iron-molybdenum cofactor biosynthesis domain"/>
    <property type="match status" value="1"/>
</dbReference>
<dbReference type="Pfam" id="PF02579">
    <property type="entry name" value="Nitro_FeMo-Co"/>
    <property type="match status" value="1"/>
</dbReference>
<keyword evidence="5" id="KW-1185">Reference proteome</keyword>
<proteinExistence type="inferred from homology"/>
<protein>
    <recommendedName>
        <fullName evidence="3">Dinitrogenase iron-molybdenum cofactor biosynthesis domain-containing protein</fullName>
    </recommendedName>
</protein>